<evidence type="ECO:0000313" key="3">
    <source>
        <dbReference type="Proteomes" id="UP001482520"/>
    </source>
</evidence>
<evidence type="ECO:0000313" key="2">
    <source>
        <dbReference type="EMBL" id="MEQ7848978.1"/>
    </source>
</evidence>
<feature type="compositionally biased region" description="Low complexity" evidence="1">
    <location>
        <begin position="203"/>
        <end position="217"/>
    </location>
</feature>
<name>A0ABV1P2J6_9ACTN</name>
<feature type="region of interest" description="Disordered" evidence="1">
    <location>
        <begin position="174"/>
        <end position="235"/>
    </location>
</feature>
<sequence length="235" mass="25594">MSTDTTEAKPTDPRVHEVIPLSEWITGTLTMHFRGGGTVARCMTLAEAQSIQQMLGDARSSDRLDWHHLSWLQFSESRVDASVYDTEEDLGWGLSPEDRTTLKGTHTRGILRTLRDIWKTKNREPSFSPYAMYNLHWAALDGLSGDDFAIVAAAYEGVEGDRRIQATLDDYKAKTAGAQPSTPPTPPSSADLTFADTAEPEDAPSAAPPEADAGAPAHDNSAVEQPPTNDDINLD</sequence>
<keyword evidence="3" id="KW-1185">Reference proteome</keyword>
<protein>
    <submittedName>
        <fullName evidence="2">Uncharacterized protein</fullName>
    </submittedName>
</protein>
<comment type="caution">
    <text evidence="2">The sequence shown here is derived from an EMBL/GenBank/DDBJ whole genome shotgun (WGS) entry which is preliminary data.</text>
</comment>
<dbReference type="EMBL" id="JBEGDP010000025">
    <property type="protein sequence ID" value="MEQ7848978.1"/>
    <property type="molecule type" value="Genomic_DNA"/>
</dbReference>
<accession>A0ABV1P2J6</accession>
<reference evidence="2 3" key="1">
    <citation type="submission" date="2024-02" db="EMBL/GenBank/DDBJ databases">
        <title>Full genome sequence of Nocardioides kribbensis.</title>
        <authorList>
            <person name="Poletto B.L."/>
            <person name="Silva G."/>
            <person name="Galante D."/>
            <person name="Campos K.R."/>
            <person name="Santos M.B.N."/>
            <person name="Sacchi C.T."/>
        </authorList>
    </citation>
    <scope>NUCLEOTIDE SEQUENCE [LARGE SCALE GENOMIC DNA]</scope>
    <source>
        <strain evidence="2 3">O4R</strain>
    </source>
</reference>
<gene>
    <name evidence="2" type="ORF">V6R90_16995</name>
</gene>
<proteinExistence type="predicted"/>
<dbReference type="Proteomes" id="UP001482520">
    <property type="component" value="Unassembled WGS sequence"/>
</dbReference>
<feature type="compositionally biased region" description="Polar residues" evidence="1">
    <location>
        <begin position="222"/>
        <end position="235"/>
    </location>
</feature>
<organism evidence="2 3">
    <name type="scientific">Nocardioides kribbensis</name>
    <dbReference type="NCBI Taxonomy" id="305517"/>
    <lineage>
        <taxon>Bacteria</taxon>
        <taxon>Bacillati</taxon>
        <taxon>Actinomycetota</taxon>
        <taxon>Actinomycetes</taxon>
        <taxon>Propionibacteriales</taxon>
        <taxon>Nocardioidaceae</taxon>
        <taxon>Nocardioides</taxon>
    </lineage>
</organism>
<dbReference type="RefSeq" id="WP_349805363.1">
    <property type="nucleotide sequence ID" value="NZ_JBEGDP010000025.1"/>
</dbReference>
<evidence type="ECO:0000256" key="1">
    <source>
        <dbReference type="SAM" id="MobiDB-lite"/>
    </source>
</evidence>